<evidence type="ECO:0000259" key="10">
    <source>
        <dbReference type="Pfam" id="PF01529"/>
    </source>
</evidence>
<evidence type="ECO:0000313" key="12">
    <source>
        <dbReference type="Proteomes" id="UP000823674"/>
    </source>
</evidence>
<sequence length="376" mass="43930">MQRERMSKKKSSQVHCISSHDHILMMASTSKHIPEIRLYKAWKGNNVIIYSLPEANNITCFLLFKYDYMIMLLLHQRFFCGGRLIFGPDVNSLFLTSFLIGAPALTFCIRMLVWIQKDDPIFNYTSMEWVNNKTPHLKIPRTKDVFVNGYTIKVKFCETCLLYRPPRASHCSICNNCVQRFDHHCPWRNYPFFICFISTSMLLCIYIFAFSWINLIRQPGRLWSTMSHDIISVILIIYSFVSIWFVGGLTIFHVYLMSTNQTTYENFRSRYDKKENPYKRGLLKNVKEVLFAKIPPSQLDLRAMVPEEDDGSEYESEYSSSIRYDNEKGGKLPKRVSPEKLNLDNIDTSNEYETAKDDASSELDPSFFSSQLDLPK</sequence>
<accession>A0ABQ7KW97</accession>
<keyword evidence="5 8" id="KW-1133">Transmembrane helix</keyword>
<evidence type="ECO:0000256" key="8">
    <source>
        <dbReference type="RuleBase" id="RU079119"/>
    </source>
</evidence>
<keyword evidence="6 8" id="KW-0472">Membrane</keyword>
<name>A0ABQ7KW97_BRACM</name>
<feature type="domain" description="Palmitoyltransferase DHHC" evidence="10">
    <location>
        <begin position="154"/>
        <end position="268"/>
    </location>
</feature>
<evidence type="ECO:0000313" key="11">
    <source>
        <dbReference type="EMBL" id="KAG5377353.1"/>
    </source>
</evidence>
<dbReference type="EC" id="2.3.1.225" evidence="8"/>
<comment type="similarity">
    <text evidence="2 8">Belongs to the DHHC palmitoyltransferase family.</text>
</comment>
<comment type="catalytic activity">
    <reaction evidence="8">
        <text>L-cysteinyl-[protein] + hexadecanoyl-CoA = S-hexadecanoyl-L-cysteinyl-[protein] + CoA</text>
        <dbReference type="Rhea" id="RHEA:36683"/>
        <dbReference type="Rhea" id="RHEA-COMP:10131"/>
        <dbReference type="Rhea" id="RHEA-COMP:11032"/>
        <dbReference type="ChEBI" id="CHEBI:29950"/>
        <dbReference type="ChEBI" id="CHEBI:57287"/>
        <dbReference type="ChEBI" id="CHEBI:57379"/>
        <dbReference type="ChEBI" id="CHEBI:74151"/>
        <dbReference type="EC" id="2.3.1.225"/>
    </reaction>
</comment>
<keyword evidence="12" id="KW-1185">Reference proteome</keyword>
<evidence type="ECO:0000256" key="2">
    <source>
        <dbReference type="ARBA" id="ARBA00008574"/>
    </source>
</evidence>
<feature type="compositionally biased region" description="Polar residues" evidence="9">
    <location>
        <begin position="367"/>
        <end position="376"/>
    </location>
</feature>
<dbReference type="Pfam" id="PF01529">
    <property type="entry name" value="DHHC"/>
    <property type="match status" value="1"/>
</dbReference>
<evidence type="ECO:0000256" key="3">
    <source>
        <dbReference type="ARBA" id="ARBA00022679"/>
    </source>
</evidence>
<dbReference type="InterPro" id="IPR001594">
    <property type="entry name" value="Palmitoyltrfase_DHHC"/>
</dbReference>
<dbReference type="InterPro" id="IPR039859">
    <property type="entry name" value="PFA4/ZDH16/20/ERF2-like"/>
</dbReference>
<feature type="transmembrane region" description="Helical" evidence="8">
    <location>
        <begin position="233"/>
        <end position="256"/>
    </location>
</feature>
<dbReference type="PANTHER" id="PTHR22883:SF464">
    <property type="entry name" value="S-ACYLTRANSFERASE"/>
    <property type="match status" value="1"/>
</dbReference>
<organism evidence="11 12">
    <name type="scientific">Brassica rapa subsp. trilocularis</name>
    <dbReference type="NCBI Taxonomy" id="1813537"/>
    <lineage>
        <taxon>Eukaryota</taxon>
        <taxon>Viridiplantae</taxon>
        <taxon>Streptophyta</taxon>
        <taxon>Embryophyta</taxon>
        <taxon>Tracheophyta</taxon>
        <taxon>Spermatophyta</taxon>
        <taxon>Magnoliopsida</taxon>
        <taxon>eudicotyledons</taxon>
        <taxon>Gunneridae</taxon>
        <taxon>Pentapetalae</taxon>
        <taxon>rosids</taxon>
        <taxon>malvids</taxon>
        <taxon>Brassicales</taxon>
        <taxon>Brassicaceae</taxon>
        <taxon>Brassiceae</taxon>
        <taxon>Brassica</taxon>
    </lineage>
</organism>
<comment type="caution">
    <text evidence="11">The sequence shown here is derived from an EMBL/GenBank/DDBJ whole genome shotgun (WGS) entry which is preliminary data.</text>
</comment>
<comment type="domain">
    <text evidence="8">The DHHC domain is required for palmitoyltransferase activity.</text>
</comment>
<evidence type="ECO:0000256" key="6">
    <source>
        <dbReference type="ARBA" id="ARBA00023136"/>
    </source>
</evidence>
<keyword evidence="3 8" id="KW-0808">Transferase</keyword>
<dbReference type="Proteomes" id="UP000823674">
    <property type="component" value="Chromosome A10"/>
</dbReference>
<feature type="transmembrane region" description="Helical" evidence="8">
    <location>
        <begin position="92"/>
        <end position="113"/>
    </location>
</feature>
<proteinExistence type="inferred from homology"/>
<dbReference type="EMBL" id="JADBGQ010000010">
    <property type="protein sequence ID" value="KAG5377353.1"/>
    <property type="molecule type" value="Genomic_DNA"/>
</dbReference>
<evidence type="ECO:0000256" key="1">
    <source>
        <dbReference type="ARBA" id="ARBA00004127"/>
    </source>
</evidence>
<evidence type="ECO:0000256" key="7">
    <source>
        <dbReference type="ARBA" id="ARBA00023315"/>
    </source>
</evidence>
<protein>
    <recommendedName>
        <fullName evidence="8">S-acyltransferase</fullName>
        <ecNumber evidence="8">2.3.1.225</ecNumber>
    </recommendedName>
    <alternativeName>
        <fullName evidence="8">Palmitoyltransferase</fullName>
    </alternativeName>
</protein>
<dbReference type="PROSITE" id="PS50216">
    <property type="entry name" value="DHHC"/>
    <property type="match status" value="1"/>
</dbReference>
<reference evidence="11 12" key="1">
    <citation type="submission" date="2021-03" db="EMBL/GenBank/DDBJ databases">
        <authorList>
            <person name="King G.J."/>
            <person name="Bancroft I."/>
            <person name="Baten A."/>
            <person name="Bloomfield J."/>
            <person name="Borpatragohain P."/>
            <person name="He Z."/>
            <person name="Irish N."/>
            <person name="Irwin J."/>
            <person name="Liu K."/>
            <person name="Mauleon R.P."/>
            <person name="Moore J."/>
            <person name="Morris R."/>
            <person name="Ostergaard L."/>
            <person name="Wang B."/>
            <person name="Wells R."/>
        </authorList>
    </citation>
    <scope>NUCLEOTIDE SEQUENCE [LARGE SCALE GENOMIC DNA]</scope>
    <source>
        <strain evidence="11">R-o-18</strain>
        <tissue evidence="11">Leaf</tissue>
    </source>
</reference>
<evidence type="ECO:0000256" key="9">
    <source>
        <dbReference type="SAM" id="MobiDB-lite"/>
    </source>
</evidence>
<evidence type="ECO:0000256" key="4">
    <source>
        <dbReference type="ARBA" id="ARBA00022692"/>
    </source>
</evidence>
<keyword evidence="7 8" id="KW-0012">Acyltransferase</keyword>
<dbReference type="PANTHER" id="PTHR22883">
    <property type="entry name" value="ZINC FINGER DHHC DOMAIN CONTAINING PROTEIN"/>
    <property type="match status" value="1"/>
</dbReference>
<feature type="transmembrane region" description="Helical" evidence="8">
    <location>
        <begin position="190"/>
        <end position="213"/>
    </location>
</feature>
<keyword evidence="4 8" id="KW-0812">Transmembrane</keyword>
<feature type="compositionally biased region" description="Basic and acidic residues" evidence="9">
    <location>
        <begin position="324"/>
        <end position="342"/>
    </location>
</feature>
<feature type="region of interest" description="Disordered" evidence="9">
    <location>
        <begin position="310"/>
        <end position="376"/>
    </location>
</feature>
<gene>
    <name evidence="11" type="primary">A10p038250.1_BraROA</name>
    <name evidence="11" type="ORF">IGI04_041949</name>
</gene>
<comment type="subcellular location">
    <subcellularLocation>
        <location evidence="1">Endomembrane system</location>
        <topology evidence="1">Multi-pass membrane protein</topology>
    </subcellularLocation>
</comment>
<evidence type="ECO:0000256" key="5">
    <source>
        <dbReference type="ARBA" id="ARBA00022989"/>
    </source>
</evidence>